<comment type="caution">
    <text evidence="5">The sequence shown here is derived from an EMBL/GenBank/DDBJ whole genome shotgun (WGS) entry which is preliminary data.</text>
</comment>
<protein>
    <submittedName>
        <fullName evidence="5">Ankyrin repeat protein</fullName>
    </submittedName>
</protein>
<dbReference type="InterPro" id="IPR036770">
    <property type="entry name" value="Ankyrin_rpt-contain_sf"/>
</dbReference>
<evidence type="ECO:0000313" key="5">
    <source>
        <dbReference type="EMBL" id="EXV06392.1"/>
    </source>
</evidence>
<dbReference type="EMBL" id="JELW01000001">
    <property type="protein sequence ID" value="EXV06392.1"/>
    <property type="molecule type" value="Genomic_DNA"/>
</dbReference>
<proteinExistence type="predicted"/>
<evidence type="ECO:0000256" key="2">
    <source>
        <dbReference type="ARBA" id="ARBA00023043"/>
    </source>
</evidence>
<evidence type="ECO:0000256" key="4">
    <source>
        <dbReference type="SAM" id="MobiDB-lite"/>
    </source>
</evidence>
<dbReference type="Gene3D" id="1.25.40.20">
    <property type="entry name" value="Ankyrin repeat-containing domain"/>
    <property type="match status" value="1"/>
</dbReference>
<keyword evidence="2 3" id="KW-0040">ANK repeat</keyword>
<sequence length="656" mass="73564">MPRAPARICAGSRRGSPYTRRTTTNTRVASNNYSLSSKTWSATKLPNEIKHMIAGYLPQQALYQIAKCSTNWADVALPKLYEVDARSGSPKAIKWAAKNCESNPQLALKVLARSVKYNGNVNAVYIDDEVHATALHYAAAYGQREFIQELLRQGARVDTRSSGYELARGLGIPILNDNLNNQFSWLEKYDSDFEWSPLVIPILKNDVETAELLVRAGAPATVIEHRDNASFFNGLPIVTVYHLLAYAAPRDAARWTHVFDNDIHRTVLNVPMHDFSSALNTAVRNENGPIFDMLINMGADPDVRTAWGGSALVTAVEKAFALDLTVARRKTMMMWMLRLIQAGAAVNPTDPNRESPLNCALKLYATTINAVEPCVKKVIEILVDNGANINRRGSNGETILYTYCHSMFCFQQLRYSSLETMLRYLIAKGGDVNAQQRPRAQSLMFLSIRNILLAGKVTPFHATLRHAGATLRPQEVFLVFHTWVKRPWFRRVGAYNIFQHRQLLRQGQINSAWIEGIKTNDDKLCKTLQDQGLMPANNGYLLHQVISGRVNKFWPKIPDMGFDANCTNNNDLGSFLHTLVRQVRKPESTDDDDTDDDTISRKLAVEIAETCIKKGTSSLIRDCHGKLALDLLPEGHPKLRAVLLEAYYQETKSTFT</sequence>
<dbReference type="PANTHER" id="PTHR24189:SF50">
    <property type="entry name" value="ANKYRIN REPEAT AND SOCS BOX PROTEIN 2"/>
    <property type="match status" value="1"/>
</dbReference>
<feature type="repeat" description="ANK" evidence="3">
    <location>
        <begin position="130"/>
        <end position="162"/>
    </location>
</feature>
<gene>
    <name evidence="5" type="ORF">X797_001110</name>
</gene>
<keyword evidence="1" id="KW-0677">Repeat</keyword>
<dbReference type="Pfam" id="PF00023">
    <property type="entry name" value="Ank"/>
    <property type="match status" value="1"/>
</dbReference>
<dbReference type="PRINTS" id="PR01415">
    <property type="entry name" value="ANKYRIN"/>
</dbReference>
<organism evidence="5 6">
    <name type="scientific">Metarhizium robertsii</name>
    <dbReference type="NCBI Taxonomy" id="568076"/>
    <lineage>
        <taxon>Eukaryota</taxon>
        <taxon>Fungi</taxon>
        <taxon>Dikarya</taxon>
        <taxon>Ascomycota</taxon>
        <taxon>Pezizomycotina</taxon>
        <taxon>Sordariomycetes</taxon>
        <taxon>Hypocreomycetidae</taxon>
        <taxon>Hypocreales</taxon>
        <taxon>Clavicipitaceae</taxon>
        <taxon>Metarhizium</taxon>
    </lineage>
</organism>
<evidence type="ECO:0000313" key="6">
    <source>
        <dbReference type="Proteomes" id="UP000030151"/>
    </source>
</evidence>
<dbReference type="PROSITE" id="PS50088">
    <property type="entry name" value="ANK_REPEAT"/>
    <property type="match status" value="2"/>
</dbReference>
<dbReference type="InterPro" id="IPR050745">
    <property type="entry name" value="Multifunctional_regulatory"/>
</dbReference>
<dbReference type="SMART" id="SM00248">
    <property type="entry name" value="ANK"/>
    <property type="match status" value="5"/>
</dbReference>
<reference evidence="5 6" key="1">
    <citation type="submission" date="2014-02" db="EMBL/GenBank/DDBJ databases">
        <title>The genome sequence of the entomopathogenic fungus Metarhizium robertsii ARSEF 2575.</title>
        <authorList>
            <person name="Giuliano Garisto Donzelli B."/>
            <person name="Roe B.A."/>
            <person name="Macmil S.L."/>
            <person name="Krasnoff S.B."/>
            <person name="Gibson D.M."/>
        </authorList>
    </citation>
    <scope>NUCLEOTIDE SEQUENCE [LARGE SCALE GENOMIC DNA]</scope>
    <source>
        <strain evidence="5 6">ARSEF 2575</strain>
    </source>
</reference>
<accession>A0A0A1V826</accession>
<name>A0A0A1V826_9HYPO</name>
<dbReference type="eggNOG" id="ENOG502RP98">
    <property type="taxonomic scope" value="Eukaryota"/>
</dbReference>
<dbReference type="HOGENOM" id="CLU_418010_0_0_1"/>
<dbReference type="OrthoDB" id="194358at2759"/>
<dbReference type="AlphaFoldDB" id="A0A0A1V826"/>
<dbReference type="PANTHER" id="PTHR24189">
    <property type="entry name" value="MYOTROPHIN"/>
    <property type="match status" value="1"/>
</dbReference>
<dbReference type="SUPFAM" id="SSF48403">
    <property type="entry name" value="Ankyrin repeat"/>
    <property type="match status" value="1"/>
</dbReference>
<dbReference type="Proteomes" id="UP000030151">
    <property type="component" value="Unassembled WGS sequence"/>
</dbReference>
<feature type="region of interest" description="Disordered" evidence="4">
    <location>
        <begin position="1"/>
        <end position="21"/>
    </location>
</feature>
<evidence type="ECO:0000256" key="1">
    <source>
        <dbReference type="ARBA" id="ARBA00022737"/>
    </source>
</evidence>
<dbReference type="PROSITE" id="PS50297">
    <property type="entry name" value="ANK_REP_REGION"/>
    <property type="match status" value="1"/>
</dbReference>
<evidence type="ECO:0000256" key="3">
    <source>
        <dbReference type="PROSITE-ProRule" id="PRU00023"/>
    </source>
</evidence>
<feature type="repeat" description="ANK" evidence="3">
    <location>
        <begin position="274"/>
        <end position="306"/>
    </location>
</feature>
<dbReference type="InterPro" id="IPR002110">
    <property type="entry name" value="Ankyrin_rpt"/>
</dbReference>